<evidence type="ECO:0000256" key="1">
    <source>
        <dbReference type="SAM" id="MobiDB-lite"/>
    </source>
</evidence>
<organism evidence="2 3">
    <name type="scientific">Pseudomonas floridensis</name>
    <dbReference type="NCBI Taxonomy" id="1958950"/>
    <lineage>
        <taxon>Bacteria</taxon>
        <taxon>Pseudomonadati</taxon>
        <taxon>Pseudomonadota</taxon>
        <taxon>Gammaproteobacteria</taxon>
        <taxon>Pseudomonadales</taxon>
        <taxon>Pseudomonadaceae</taxon>
        <taxon>Pseudomonas</taxon>
    </lineage>
</organism>
<name>A0A1X0MDP7_9PSED</name>
<dbReference type="AlphaFoldDB" id="A0A1X0MDP7"/>
<proteinExistence type="predicted"/>
<accession>A0A1X0MDP7</accession>
<keyword evidence="3" id="KW-1185">Reference proteome</keyword>
<gene>
    <name evidence="2" type="ORF">BZK31_28965</name>
</gene>
<feature type="non-terminal residue" evidence="2">
    <location>
        <position position="75"/>
    </location>
</feature>
<evidence type="ECO:0000313" key="2">
    <source>
        <dbReference type="EMBL" id="ORC43838.1"/>
    </source>
</evidence>
<dbReference type="EMBL" id="MUIO01000280">
    <property type="protein sequence ID" value="ORC43838.1"/>
    <property type="molecule type" value="Genomic_DNA"/>
</dbReference>
<feature type="region of interest" description="Disordered" evidence="1">
    <location>
        <begin position="1"/>
        <end position="53"/>
    </location>
</feature>
<reference evidence="3" key="1">
    <citation type="submission" date="2017-02" db="EMBL/GenBank/DDBJ databases">
        <title>Pseudomonas floridae sp. nov., a novel pathogenic bacterial species isolated from tomato.</title>
        <authorList>
            <person name="Timilsina S."/>
            <person name="Vallad G.E."/>
            <person name="Jones J.B."/>
        </authorList>
    </citation>
    <scope>NUCLEOTIDE SEQUENCE [LARGE SCALE GENOMIC DNA]</scope>
    <source>
        <strain evidence="3">GEV388</strain>
    </source>
</reference>
<protein>
    <submittedName>
        <fullName evidence="2">Uncharacterized protein</fullName>
    </submittedName>
</protein>
<dbReference type="Proteomes" id="UP000192815">
    <property type="component" value="Unassembled WGS sequence"/>
</dbReference>
<sequence length="75" mass="7963">MSPTRSGDDNGEGSWREIGGGACCPDSTHGLTSYRAGPDVGGMPTPGDGHDPVGVQQLYRLIRFSTKSRRAQPLF</sequence>
<comment type="caution">
    <text evidence="2">The sequence shown here is derived from an EMBL/GenBank/DDBJ whole genome shotgun (WGS) entry which is preliminary data.</text>
</comment>
<evidence type="ECO:0000313" key="3">
    <source>
        <dbReference type="Proteomes" id="UP000192815"/>
    </source>
</evidence>